<dbReference type="Proteomes" id="UP000053342">
    <property type="component" value="Unassembled WGS sequence"/>
</dbReference>
<proteinExistence type="predicted"/>
<dbReference type="RefSeq" id="XP_016255944.1">
    <property type="nucleotide sequence ID" value="XM_016413677.1"/>
</dbReference>
<gene>
    <name evidence="1" type="ORF">PV06_11931</name>
</gene>
<accession>A0A0D2CXB8</accession>
<keyword evidence="2" id="KW-1185">Reference proteome</keyword>
<reference evidence="1 2" key="1">
    <citation type="submission" date="2015-01" db="EMBL/GenBank/DDBJ databases">
        <title>The Genome Sequence of Exophiala oligosperma CBS72588.</title>
        <authorList>
            <consortium name="The Broad Institute Genomics Platform"/>
            <person name="Cuomo C."/>
            <person name="de Hoog S."/>
            <person name="Gorbushina A."/>
            <person name="Stielow B."/>
            <person name="Teixiera M."/>
            <person name="Abouelleil A."/>
            <person name="Chapman S.B."/>
            <person name="Priest M."/>
            <person name="Young S.K."/>
            <person name="Wortman J."/>
            <person name="Nusbaum C."/>
            <person name="Birren B."/>
        </authorList>
    </citation>
    <scope>NUCLEOTIDE SEQUENCE [LARGE SCALE GENOMIC DNA]</scope>
    <source>
        <strain evidence="1 2">CBS 72588</strain>
    </source>
</reference>
<feature type="non-terminal residue" evidence="1">
    <location>
        <position position="110"/>
    </location>
</feature>
<evidence type="ECO:0000313" key="2">
    <source>
        <dbReference type="Proteomes" id="UP000053342"/>
    </source>
</evidence>
<dbReference type="HOGENOM" id="CLU_2176976_0_0_1"/>
<organism evidence="1 2">
    <name type="scientific">Exophiala oligosperma</name>
    <dbReference type="NCBI Taxonomy" id="215243"/>
    <lineage>
        <taxon>Eukaryota</taxon>
        <taxon>Fungi</taxon>
        <taxon>Dikarya</taxon>
        <taxon>Ascomycota</taxon>
        <taxon>Pezizomycotina</taxon>
        <taxon>Eurotiomycetes</taxon>
        <taxon>Chaetothyriomycetidae</taxon>
        <taxon>Chaetothyriales</taxon>
        <taxon>Herpotrichiellaceae</taxon>
        <taxon>Exophiala</taxon>
    </lineage>
</organism>
<dbReference type="VEuPathDB" id="FungiDB:PV06_11931"/>
<dbReference type="GeneID" id="27364005"/>
<dbReference type="AlphaFoldDB" id="A0A0D2CXB8"/>
<name>A0A0D2CXB8_9EURO</name>
<sequence>MVLWRSFDVYLIGWLGGSATISRTREYWTTWYKTPSVFINVCLIRKPTSGRGQSCSSGNHRVDFSTSTLHQLQRIGEVQARQGLCYSTAPPTFSGAVSMGDCSKHRCSSR</sequence>
<protein>
    <submittedName>
        <fullName evidence="1">Uncharacterized protein</fullName>
    </submittedName>
</protein>
<evidence type="ECO:0000313" key="1">
    <source>
        <dbReference type="EMBL" id="KIW35728.1"/>
    </source>
</evidence>
<dbReference type="EMBL" id="KN847466">
    <property type="protein sequence ID" value="KIW35728.1"/>
    <property type="molecule type" value="Genomic_DNA"/>
</dbReference>